<dbReference type="Gene3D" id="1.10.3720.10">
    <property type="entry name" value="MetI-like"/>
    <property type="match status" value="1"/>
</dbReference>
<feature type="domain" description="ABC transmembrane type-1" evidence="7">
    <location>
        <begin position="187"/>
        <end position="382"/>
    </location>
</feature>
<gene>
    <name evidence="8" type="ORF">SAMN05216571_10314</name>
</gene>
<proteinExistence type="inferred from homology"/>
<feature type="transmembrane region" description="Helical" evidence="6">
    <location>
        <begin position="333"/>
        <end position="353"/>
    </location>
</feature>
<keyword evidence="9" id="KW-1185">Reference proteome</keyword>
<dbReference type="SUPFAM" id="SSF161098">
    <property type="entry name" value="MetI-like"/>
    <property type="match status" value="1"/>
</dbReference>
<feature type="transmembrane region" description="Helical" evidence="6">
    <location>
        <begin position="224"/>
        <end position="248"/>
    </location>
</feature>
<feature type="transmembrane region" description="Helical" evidence="6">
    <location>
        <begin position="50"/>
        <end position="74"/>
    </location>
</feature>
<sequence>MSASSSVSQPHSASPNRVLLALMPAALAALTLLDIASVQPNRIAPGQGLNLWAIMGPAGVLLAMLPLGVCSLAWRATTLRLRWALCLVVLAMIALPLGLAAFCRVFIDPGAPYARVGLAAGFWVLLFVFMLALIEFKASLRLPHGSWWGLGALMLGAWGLSLASGMLDKLALMQEYLGRSDKFIEALLYHSLLVASAVGLSLLMGFALALAMRRWPRLERGINGVLSLIQTIPSLALFGLLLAPLAWLADRYEWLAALGVQGIGAAPALIALVGYSLLPMTRNTFVALGDVDKGVIESARGMGMSPSQIFLQVRLPLALPVMIEGVRITSIQAIGLAAVAALIGAGGLGTFVFQGLGQAAMDLVLLGALPIIAMAVIVDGLLTALAGALRQGVRHD</sequence>
<evidence type="ECO:0000313" key="8">
    <source>
        <dbReference type="EMBL" id="SDF92356.1"/>
    </source>
</evidence>
<evidence type="ECO:0000256" key="2">
    <source>
        <dbReference type="ARBA" id="ARBA00022448"/>
    </source>
</evidence>
<name>A0A1G7Q1H9_9GAMM</name>
<dbReference type="PANTHER" id="PTHR30177">
    <property type="entry name" value="GLYCINE BETAINE/L-PROLINE TRANSPORT SYSTEM PERMEASE PROTEIN PROW"/>
    <property type="match status" value="1"/>
</dbReference>
<feature type="transmembrane region" description="Helical" evidence="6">
    <location>
        <begin position="113"/>
        <end position="134"/>
    </location>
</feature>
<dbReference type="Proteomes" id="UP000198641">
    <property type="component" value="Unassembled WGS sequence"/>
</dbReference>
<evidence type="ECO:0000259" key="7">
    <source>
        <dbReference type="PROSITE" id="PS50928"/>
    </source>
</evidence>
<dbReference type="InterPro" id="IPR051204">
    <property type="entry name" value="ABC_transp_perm/SBD"/>
</dbReference>
<protein>
    <submittedName>
        <fullName evidence="8">Osmoprotectant transport system permease protein</fullName>
    </submittedName>
</protein>
<evidence type="ECO:0000313" key="9">
    <source>
        <dbReference type="Proteomes" id="UP000198641"/>
    </source>
</evidence>
<keyword evidence="2 6" id="KW-0813">Transport</keyword>
<dbReference type="GO" id="GO:0031460">
    <property type="term" value="P:glycine betaine transport"/>
    <property type="evidence" value="ECO:0007669"/>
    <property type="project" value="TreeGrafter"/>
</dbReference>
<comment type="similarity">
    <text evidence="6">Belongs to the binding-protein-dependent transport system permease family.</text>
</comment>
<organism evidence="8 9">
    <name type="scientific">Onishia taeanensis</name>
    <dbReference type="NCBI Taxonomy" id="284577"/>
    <lineage>
        <taxon>Bacteria</taxon>
        <taxon>Pseudomonadati</taxon>
        <taxon>Pseudomonadota</taxon>
        <taxon>Gammaproteobacteria</taxon>
        <taxon>Oceanospirillales</taxon>
        <taxon>Halomonadaceae</taxon>
        <taxon>Onishia</taxon>
    </lineage>
</organism>
<accession>A0A1G7Q1H9</accession>
<dbReference type="AlphaFoldDB" id="A0A1G7Q1H9"/>
<reference evidence="8 9" key="1">
    <citation type="submission" date="2016-10" db="EMBL/GenBank/DDBJ databases">
        <authorList>
            <person name="de Groot N.N."/>
        </authorList>
    </citation>
    <scope>NUCLEOTIDE SEQUENCE [LARGE SCALE GENOMIC DNA]</scope>
    <source>
        <strain evidence="8 9">BH539</strain>
    </source>
</reference>
<evidence type="ECO:0000256" key="6">
    <source>
        <dbReference type="RuleBase" id="RU363032"/>
    </source>
</evidence>
<keyword evidence="3 6" id="KW-0812">Transmembrane</keyword>
<keyword evidence="4 6" id="KW-1133">Transmembrane helix</keyword>
<dbReference type="GO" id="GO:0005886">
    <property type="term" value="C:plasma membrane"/>
    <property type="evidence" value="ECO:0007669"/>
    <property type="project" value="UniProtKB-SubCell"/>
</dbReference>
<evidence type="ECO:0000256" key="3">
    <source>
        <dbReference type="ARBA" id="ARBA00022692"/>
    </source>
</evidence>
<feature type="transmembrane region" description="Helical" evidence="6">
    <location>
        <begin position="254"/>
        <end position="278"/>
    </location>
</feature>
<dbReference type="GO" id="GO:0055085">
    <property type="term" value="P:transmembrane transport"/>
    <property type="evidence" value="ECO:0007669"/>
    <property type="project" value="InterPro"/>
</dbReference>
<feature type="transmembrane region" description="Helical" evidence="6">
    <location>
        <begin position="81"/>
        <end position="107"/>
    </location>
</feature>
<dbReference type="CDD" id="cd06261">
    <property type="entry name" value="TM_PBP2"/>
    <property type="match status" value="1"/>
</dbReference>
<comment type="subcellular location">
    <subcellularLocation>
        <location evidence="1 6">Cell membrane</location>
        <topology evidence="1 6">Multi-pass membrane protein</topology>
    </subcellularLocation>
</comment>
<feature type="transmembrane region" description="Helical" evidence="6">
    <location>
        <begin position="146"/>
        <end position="167"/>
    </location>
</feature>
<evidence type="ECO:0000256" key="4">
    <source>
        <dbReference type="ARBA" id="ARBA00022989"/>
    </source>
</evidence>
<dbReference type="STRING" id="284577.SAMN05216571_10314"/>
<dbReference type="PANTHER" id="PTHR30177:SF30">
    <property type="entry name" value="GLYCINE BETAINE UPTAKE SYSTEM PERMEASE PROTEIN YEHY"/>
    <property type="match status" value="1"/>
</dbReference>
<dbReference type="InterPro" id="IPR000515">
    <property type="entry name" value="MetI-like"/>
</dbReference>
<keyword evidence="5 6" id="KW-0472">Membrane</keyword>
<dbReference type="InterPro" id="IPR035906">
    <property type="entry name" value="MetI-like_sf"/>
</dbReference>
<dbReference type="Pfam" id="PF00528">
    <property type="entry name" value="BPD_transp_1"/>
    <property type="match status" value="1"/>
</dbReference>
<feature type="transmembrane region" description="Helical" evidence="6">
    <location>
        <begin position="365"/>
        <end position="389"/>
    </location>
</feature>
<feature type="transmembrane region" description="Helical" evidence="6">
    <location>
        <begin position="187"/>
        <end position="212"/>
    </location>
</feature>
<evidence type="ECO:0000256" key="5">
    <source>
        <dbReference type="ARBA" id="ARBA00023136"/>
    </source>
</evidence>
<evidence type="ECO:0000256" key="1">
    <source>
        <dbReference type="ARBA" id="ARBA00004651"/>
    </source>
</evidence>
<dbReference type="EMBL" id="FNCI01000003">
    <property type="protein sequence ID" value="SDF92356.1"/>
    <property type="molecule type" value="Genomic_DNA"/>
</dbReference>
<dbReference type="PROSITE" id="PS50928">
    <property type="entry name" value="ABC_TM1"/>
    <property type="match status" value="1"/>
</dbReference>